<reference evidence="4" key="1">
    <citation type="journal article" date="2019" name="Int. J. Syst. Evol. Microbiol.">
        <title>The Global Catalogue of Microorganisms (GCM) 10K type strain sequencing project: providing services to taxonomists for standard genome sequencing and annotation.</title>
        <authorList>
            <consortium name="The Broad Institute Genomics Platform"/>
            <consortium name="The Broad Institute Genome Sequencing Center for Infectious Disease"/>
            <person name="Wu L."/>
            <person name="Ma J."/>
        </authorList>
    </citation>
    <scope>NUCLEOTIDE SEQUENCE [LARGE SCALE GENOMIC DNA]</scope>
    <source>
        <strain evidence="4">CGMCC 4.1469</strain>
    </source>
</reference>
<dbReference type="PANTHER" id="PTHR21621:SF0">
    <property type="entry name" value="BETA-CITRYLGLUTAMATE SYNTHASE B-RELATED"/>
    <property type="match status" value="1"/>
</dbReference>
<comment type="caution">
    <text evidence="3">The sequence shown here is derived from an EMBL/GenBank/DDBJ whole genome shotgun (WGS) entry which is preliminary data.</text>
</comment>
<evidence type="ECO:0000313" key="3">
    <source>
        <dbReference type="EMBL" id="MFC5886887.1"/>
    </source>
</evidence>
<dbReference type="RefSeq" id="WP_313767426.1">
    <property type="nucleotide sequence ID" value="NZ_BAAAVH010000027.1"/>
</dbReference>
<protein>
    <submittedName>
        <fullName evidence="3">RimK family alpha-L-glutamate ligase</fullName>
    </submittedName>
</protein>
<accession>A0ABW1EYU7</accession>
<name>A0ABW1EYU7_9ACTN</name>
<keyword evidence="1" id="KW-0067">ATP-binding</keyword>
<evidence type="ECO:0000313" key="4">
    <source>
        <dbReference type="Proteomes" id="UP001596067"/>
    </source>
</evidence>
<gene>
    <name evidence="3" type="ORF">ACFP0N_18120</name>
</gene>
<dbReference type="InterPro" id="IPR011761">
    <property type="entry name" value="ATP-grasp"/>
</dbReference>
<keyword evidence="3" id="KW-0436">Ligase</keyword>
<dbReference type="GO" id="GO:0016874">
    <property type="term" value="F:ligase activity"/>
    <property type="evidence" value="ECO:0007669"/>
    <property type="project" value="UniProtKB-KW"/>
</dbReference>
<proteinExistence type="predicted"/>
<organism evidence="3 4">
    <name type="scientific">Kitasatospora aburaviensis</name>
    <dbReference type="NCBI Taxonomy" id="67265"/>
    <lineage>
        <taxon>Bacteria</taxon>
        <taxon>Bacillati</taxon>
        <taxon>Actinomycetota</taxon>
        <taxon>Actinomycetes</taxon>
        <taxon>Kitasatosporales</taxon>
        <taxon>Streptomycetaceae</taxon>
        <taxon>Kitasatospora</taxon>
    </lineage>
</organism>
<dbReference type="InterPro" id="IPR013815">
    <property type="entry name" value="ATP_grasp_subdomain_1"/>
</dbReference>
<dbReference type="Gene3D" id="3.30.1490.20">
    <property type="entry name" value="ATP-grasp fold, A domain"/>
    <property type="match status" value="1"/>
</dbReference>
<keyword evidence="1" id="KW-0547">Nucleotide-binding</keyword>
<keyword evidence="4" id="KW-1185">Reference proteome</keyword>
<dbReference type="InterPro" id="IPR004218">
    <property type="entry name" value="GSHS_ATP-bd"/>
</dbReference>
<dbReference type="Proteomes" id="UP001596067">
    <property type="component" value="Unassembled WGS sequence"/>
</dbReference>
<dbReference type="PROSITE" id="PS50975">
    <property type="entry name" value="ATP_GRASP"/>
    <property type="match status" value="1"/>
</dbReference>
<dbReference type="Pfam" id="PF02955">
    <property type="entry name" value="GSH-S_ATP"/>
    <property type="match status" value="1"/>
</dbReference>
<evidence type="ECO:0000259" key="2">
    <source>
        <dbReference type="PROSITE" id="PS50975"/>
    </source>
</evidence>
<dbReference type="PANTHER" id="PTHR21621">
    <property type="entry name" value="RIBOSOMAL PROTEIN S6 MODIFICATION PROTEIN"/>
    <property type="match status" value="1"/>
</dbReference>
<dbReference type="Gene3D" id="3.30.470.20">
    <property type="entry name" value="ATP-grasp fold, B domain"/>
    <property type="match status" value="1"/>
</dbReference>
<feature type="domain" description="ATP-grasp" evidence="2">
    <location>
        <begin position="110"/>
        <end position="302"/>
    </location>
</feature>
<evidence type="ECO:0000256" key="1">
    <source>
        <dbReference type="PROSITE-ProRule" id="PRU00409"/>
    </source>
</evidence>
<dbReference type="EMBL" id="JBHSOD010000021">
    <property type="protein sequence ID" value="MFC5886887.1"/>
    <property type="molecule type" value="Genomic_DNA"/>
</dbReference>
<dbReference type="SUPFAM" id="SSF56059">
    <property type="entry name" value="Glutathione synthetase ATP-binding domain-like"/>
    <property type="match status" value="1"/>
</dbReference>
<sequence length="307" mass="31691">MTDQGETEGSRAALAKAVHRLTGSEPICLDARDFTPSGPGRAEIVADRLVLEADGVRVVNPAAVVVYEIPPAGRPALEPLQDVLARSGVPCLGTGAGAWRTASDKEAMVKAFAAAGVAQMPSLCLPPDAGEAAALDAFTELGGDVWARPVSGMGGQDVFHVTDEALLRQAARRYAAEGQRWLLTSDARNFNPDGLRHQYRVVVLQGRVIWVAEHIQPDSDAPCNVAQGATSTPLAPDALPGHLHELAAAAAEAVGLPYAGLDLAAESGGVVFEINVHPAFGAPGALEGLAVPYVQAHLDQTAAASAA</sequence>